<dbReference type="Proteomes" id="UP001141434">
    <property type="component" value="Unassembled WGS sequence"/>
</dbReference>
<sequence length="934" mass="104825">MASLVRHLCCFGSPSSKSTNSREEAVALEKKPGNSRQSSETEFDLYIDEGINLQEKLWQAAVSDKSQCIAISQRQSLGTFTTASYESSLQSLRGKCRSNSLSRYQPHVERVLGGIKPFVGALNTMVSSHPEVAGLVWGATQIVLEGALRYTSIFEEISRIIEDLAQVLPRFGAFLDILRTPKLHTALREVYCIYIDFCSVETKRLLSRSKVTFEDEVQLAIVQVEAARHQELLLRLPHGKEDPDEPVTQGLLAQNPRFTGRKAILERIHSRLDHSGETSPEDCRMRSCTVHGIGGIGKTETALEYTYRYRSYYTHIFWFRADSSSDLLDSFLKMVTTLGLGKEDMSSEKLVAEGLRWLSNTTARYLLIYDNAEEPRTILPFWPSGVHGTVLVTSQNPGLSDITSSAVELTSMTPGEGSLLIQSYLQRGRSEQAEARALCEELGGLPLAIAHFAGYVAKSQCSLQQISSSLQERLKSSQIWSSDSVASRDMHARTLSTVWDLAMHRLTPDAYELLRLLAFLSPDSVPEEMFIGPGQEETTEEWDYWSVHKYCLPSCPRSDSVANGIVRFNEAAKVLRERHLVDRLRMNDGSAAIKIHRALQRSILHKLDQDPTLRQHVFDTAVSIVRRAFPLQSLAKKGDTSQWPANKKFLPHVNSLNTCVTQADPPMGHNLTLAELERDASWFLLNWEVRPTAIPLLEGAERICRGMIATENPKIASIYADVLCTMASYDQYDGIEGRERGLERTGMAWEIREREFLDKPTEDVQPEDYINLGRTLGDYGCCYAQMDRIHEANECWEKMLGFYKKAGTEKTLTARFGQVYGDLAMARAAQGRHEEAKAYARNSLRLLEQALDPENHFRVFTTFILAFSTFAAGDIEDALQLHRDALSRNLEDLGPSHHLTLASRYNVAVGLHRVGDLEGAECVLFPKRSRQGSS</sequence>
<proteinExistence type="predicted"/>
<name>A0A9W9EH26_9EURO</name>
<evidence type="ECO:0000259" key="2">
    <source>
        <dbReference type="Pfam" id="PF24809"/>
    </source>
</evidence>
<dbReference type="Gene3D" id="1.25.40.10">
    <property type="entry name" value="Tetratricopeptide repeat domain"/>
    <property type="match status" value="1"/>
</dbReference>
<dbReference type="Pfam" id="PF13424">
    <property type="entry name" value="TPR_12"/>
    <property type="match status" value="1"/>
</dbReference>
<comment type="caution">
    <text evidence="4">The sequence shown here is derived from an EMBL/GenBank/DDBJ whole genome shotgun (WGS) entry which is preliminary data.</text>
</comment>
<dbReference type="GeneID" id="81399597"/>
<feature type="domain" description="DUF7708" evidence="2">
    <location>
        <begin position="118"/>
        <end position="199"/>
    </location>
</feature>
<organism evidence="4 5">
    <name type="scientific">Penicillium alfredii</name>
    <dbReference type="NCBI Taxonomy" id="1506179"/>
    <lineage>
        <taxon>Eukaryota</taxon>
        <taxon>Fungi</taxon>
        <taxon>Dikarya</taxon>
        <taxon>Ascomycota</taxon>
        <taxon>Pezizomycotina</taxon>
        <taxon>Eurotiomycetes</taxon>
        <taxon>Eurotiomycetidae</taxon>
        <taxon>Eurotiales</taxon>
        <taxon>Aspergillaceae</taxon>
        <taxon>Penicillium</taxon>
    </lineage>
</organism>
<dbReference type="InterPro" id="IPR027417">
    <property type="entry name" value="P-loop_NTPase"/>
</dbReference>
<dbReference type="InterPro" id="IPR056125">
    <property type="entry name" value="DUF7708"/>
</dbReference>
<dbReference type="GO" id="GO:0043531">
    <property type="term" value="F:ADP binding"/>
    <property type="evidence" value="ECO:0007669"/>
    <property type="project" value="InterPro"/>
</dbReference>
<dbReference type="AlphaFoldDB" id="A0A9W9EH26"/>
<protein>
    <submittedName>
        <fullName evidence="4">Pfs domain-containing protein</fullName>
    </submittedName>
</protein>
<reference evidence="4" key="2">
    <citation type="journal article" date="2023" name="IMA Fungus">
        <title>Comparative genomic study of the Penicillium genus elucidates a diverse pangenome and 15 lateral gene transfer events.</title>
        <authorList>
            <person name="Petersen C."/>
            <person name="Sorensen T."/>
            <person name="Nielsen M.R."/>
            <person name="Sondergaard T.E."/>
            <person name="Sorensen J.L."/>
            <person name="Fitzpatrick D.A."/>
            <person name="Frisvad J.C."/>
            <person name="Nielsen K.L."/>
        </authorList>
    </citation>
    <scope>NUCLEOTIDE SEQUENCE</scope>
    <source>
        <strain evidence="4">IBT 34128</strain>
    </source>
</reference>
<evidence type="ECO:0000259" key="3">
    <source>
        <dbReference type="Pfam" id="PF25000"/>
    </source>
</evidence>
<dbReference type="InterPro" id="IPR011990">
    <property type="entry name" value="TPR-like_helical_dom_sf"/>
</dbReference>
<evidence type="ECO:0000313" key="4">
    <source>
        <dbReference type="EMBL" id="KAJ5081639.1"/>
    </source>
</evidence>
<dbReference type="Pfam" id="PF24809">
    <property type="entry name" value="DUF7708"/>
    <property type="match status" value="1"/>
</dbReference>
<feature type="region of interest" description="Disordered" evidence="1">
    <location>
        <begin position="14"/>
        <end position="40"/>
    </location>
</feature>
<dbReference type="OrthoDB" id="6161812at2759"/>
<gene>
    <name evidence="4" type="ORF">NUU61_009903</name>
</gene>
<dbReference type="PANTHER" id="PTHR35205">
    <property type="entry name" value="NB-ARC AND TPR DOMAIN PROTEIN"/>
    <property type="match status" value="1"/>
</dbReference>
<dbReference type="Gene3D" id="3.40.50.300">
    <property type="entry name" value="P-loop containing nucleotide triphosphate hydrolases"/>
    <property type="match status" value="1"/>
</dbReference>
<dbReference type="InterPro" id="IPR056681">
    <property type="entry name" value="DUF7779"/>
</dbReference>
<evidence type="ECO:0000313" key="5">
    <source>
        <dbReference type="Proteomes" id="UP001141434"/>
    </source>
</evidence>
<dbReference type="SUPFAM" id="SSF48452">
    <property type="entry name" value="TPR-like"/>
    <property type="match status" value="1"/>
</dbReference>
<accession>A0A9W9EH26</accession>
<feature type="domain" description="DUF7779" evidence="3">
    <location>
        <begin position="502"/>
        <end position="610"/>
    </location>
</feature>
<dbReference type="SUPFAM" id="SSF52540">
    <property type="entry name" value="P-loop containing nucleoside triphosphate hydrolases"/>
    <property type="match status" value="1"/>
</dbReference>
<reference evidence="4" key="1">
    <citation type="submission" date="2022-11" db="EMBL/GenBank/DDBJ databases">
        <authorList>
            <person name="Petersen C."/>
        </authorList>
    </citation>
    <scope>NUCLEOTIDE SEQUENCE</scope>
    <source>
        <strain evidence="4">IBT 34128</strain>
    </source>
</reference>
<feature type="compositionally biased region" description="Basic and acidic residues" evidence="1">
    <location>
        <begin position="20"/>
        <end position="32"/>
    </location>
</feature>
<evidence type="ECO:0000256" key="1">
    <source>
        <dbReference type="SAM" id="MobiDB-lite"/>
    </source>
</evidence>
<keyword evidence="5" id="KW-1185">Reference proteome</keyword>
<dbReference type="EMBL" id="JAPMSZ010000012">
    <property type="protein sequence ID" value="KAJ5081639.1"/>
    <property type="molecule type" value="Genomic_DNA"/>
</dbReference>
<dbReference type="RefSeq" id="XP_056506926.1">
    <property type="nucleotide sequence ID" value="XM_056660428.1"/>
</dbReference>
<dbReference type="Pfam" id="PF25000">
    <property type="entry name" value="DUF7779"/>
    <property type="match status" value="1"/>
</dbReference>
<dbReference type="PANTHER" id="PTHR35205:SF1">
    <property type="entry name" value="ZU5 DOMAIN-CONTAINING PROTEIN"/>
    <property type="match status" value="1"/>
</dbReference>